<name>A0A8J5FRN3_ZINOF</name>
<dbReference type="AlphaFoldDB" id="A0A8J5FRN3"/>
<gene>
    <name evidence="1" type="ORF">ZIOFF_047542</name>
</gene>
<dbReference type="EMBL" id="JACMSC010000013">
    <property type="protein sequence ID" value="KAG6492579.1"/>
    <property type="molecule type" value="Genomic_DNA"/>
</dbReference>
<keyword evidence="2" id="KW-1185">Reference proteome</keyword>
<reference evidence="1 2" key="1">
    <citation type="submission" date="2020-08" db="EMBL/GenBank/DDBJ databases">
        <title>Plant Genome Project.</title>
        <authorList>
            <person name="Zhang R.-G."/>
        </authorList>
    </citation>
    <scope>NUCLEOTIDE SEQUENCE [LARGE SCALE GENOMIC DNA]</scope>
    <source>
        <tissue evidence="1">Rhizome</tissue>
    </source>
</reference>
<sequence>MILVRETDSSQVREKIMIPYPERRRKEKLGGRRNQKRLQLLIWCLEDAQVV</sequence>
<dbReference type="Proteomes" id="UP000734854">
    <property type="component" value="Unassembled WGS sequence"/>
</dbReference>
<accession>A0A8J5FRN3</accession>
<comment type="caution">
    <text evidence="1">The sequence shown here is derived from an EMBL/GenBank/DDBJ whole genome shotgun (WGS) entry which is preliminary data.</text>
</comment>
<protein>
    <submittedName>
        <fullName evidence="1">Uncharacterized protein</fullName>
    </submittedName>
</protein>
<organism evidence="1 2">
    <name type="scientific">Zingiber officinale</name>
    <name type="common">Ginger</name>
    <name type="synonym">Amomum zingiber</name>
    <dbReference type="NCBI Taxonomy" id="94328"/>
    <lineage>
        <taxon>Eukaryota</taxon>
        <taxon>Viridiplantae</taxon>
        <taxon>Streptophyta</taxon>
        <taxon>Embryophyta</taxon>
        <taxon>Tracheophyta</taxon>
        <taxon>Spermatophyta</taxon>
        <taxon>Magnoliopsida</taxon>
        <taxon>Liliopsida</taxon>
        <taxon>Zingiberales</taxon>
        <taxon>Zingiberaceae</taxon>
        <taxon>Zingiber</taxon>
    </lineage>
</organism>
<evidence type="ECO:0000313" key="2">
    <source>
        <dbReference type="Proteomes" id="UP000734854"/>
    </source>
</evidence>
<evidence type="ECO:0000313" key="1">
    <source>
        <dbReference type="EMBL" id="KAG6492579.1"/>
    </source>
</evidence>
<proteinExistence type="predicted"/>